<keyword evidence="5" id="KW-0653">Protein transport</keyword>
<evidence type="ECO:0000256" key="6">
    <source>
        <dbReference type="ARBA" id="ARBA00023242"/>
    </source>
</evidence>
<dbReference type="InterPro" id="IPR016024">
    <property type="entry name" value="ARM-type_fold"/>
</dbReference>
<evidence type="ECO:0000313" key="9">
    <source>
        <dbReference type="EMBL" id="KZP23271.1"/>
    </source>
</evidence>
<protein>
    <submittedName>
        <fullName evidence="9">ARM repeat-containing protein</fullName>
    </submittedName>
</protein>
<dbReference type="EMBL" id="KV417533">
    <property type="protein sequence ID" value="KZP23271.1"/>
    <property type="molecule type" value="Genomic_DNA"/>
</dbReference>
<evidence type="ECO:0000259" key="8">
    <source>
        <dbReference type="PROSITE" id="PS50166"/>
    </source>
</evidence>
<keyword evidence="6" id="KW-0539">Nucleus</keyword>
<proteinExistence type="predicted"/>
<dbReference type="GO" id="GO:0005635">
    <property type="term" value="C:nuclear envelope"/>
    <property type="evidence" value="ECO:0007669"/>
    <property type="project" value="TreeGrafter"/>
</dbReference>
<reference evidence="9 10" key="1">
    <citation type="journal article" date="2016" name="Mol. Biol. Evol.">
        <title>Comparative Genomics of Early-Diverging Mushroom-Forming Fungi Provides Insights into the Origins of Lignocellulose Decay Capabilities.</title>
        <authorList>
            <person name="Nagy L.G."/>
            <person name="Riley R."/>
            <person name="Tritt A."/>
            <person name="Adam C."/>
            <person name="Daum C."/>
            <person name="Floudas D."/>
            <person name="Sun H."/>
            <person name="Yadav J.S."/>
            <person name="Pangilinan J."/>
            <person name="Larsson K.H."/>
            <person name="Matsuura K."/>
            <person name="Barry K."/>
            <person name="Labutti K."/>
            <person name="Kuo R."/>
            <person name="Ohm R.A."/>
            <person name="Bhattacharya S.S."/>
            <person name="Shirouzu T."/>
            <person name="Yoshinaga Y."/>
            <person name="Martin F.M."/>
            <person name="Grigoriev I.V."/>
            <person name="Hibbett D.S."/>
        </authorList>
    </citation>
    <scope>NUCLEOTIDE SEQUENCE [LARGE SCALE GENOMIC DNA]</scope>
    <source>
        <strain evidence="9 10">CBS 109695</strain>
    </source>
</reference>
<dbReference type="GO" id="GO:0005829">
    <property type="term" value="C:cytosol"/>
    <property type="evidence" value="ECO:0007669"/>
    <property type="project" value="TreeGrafter"/>
</dbReference>
<dbReference type="GO" id="GO:0031267">
    <property type="term" value="F:small GTPase binding"/>
    <property type="evidence" value="ECO:0007669"/>
    <property type="project" value="InterPro"/>
</dbReference>
<dbReference type="SMART" id="SM00913">
    <property type="entry name" value="IBN_N"/>
    <property type="match status" value="1"/>
</dbReference>
<keyword evidence="10" id="KW-1185">Reference proteome</keyword>
<feature type="domain" description="Importin N-terminal" evidence="8">
    <location>
        <begin position="24"/>
        <end position="103"/>
    </location>
</feature>
<dbReference type="STRING" id="436010.A0A166LSH9"/>
<evidence type="ECO:0000256" key="7">
    <source>
        <dbReference type="SAM" id="MobiDB-lite"/>
    </source>
</evidence>
<evidence type="ECO:0000256" key="5">
    <source>
        <dbReference type="ARBA" id="ARBA00022927"/>
    </source>
</evidence>
<evidence type="ECO:0000256" key="2">
    <source>
        <dbReference type="ARBA" id="ARBA00004496"/>
    </source>
</evidence>
<comment type="subcellular location">
    <subcellularLocation>
        <location evidence="2">Cytoplasm</location>
    </subcellularLocation>
    <subcellularLocation>
        <location evidence="1">Nucleus</location>
    </subcellularLocation>
</comment>
<dbReference type="InterPro" id="IPR001494">
    <property type="entry name" value="Importin-beta_N"/>
</dbReference>
<gene>
    <name evidence="9" type="ORF">FIBSPDRAFT_459595</name>
</gene>
<keyword evidence="3" id="KW-0813">Transport</keyword>
<keyword evidence="4" id="KW-0963">Cytoplasm</keyword>
<name>A0A166LSH9_9AGAM</name>
<dbReference type="SUPFAM" id="SSF48371">
    <property type="entry name" value="ARM repeat"/>
    <property type="match status" value="1"/>
</dbReference>
<organism evidence="9 10">
    <name type="scientific">Athelia psychrophila</name>
    <dbReference type="NCBI Taxonomy" id="1759441"/>
    <lineage>
        <taxon>Eukaryota</taxon>
        <taxon>Fungi</taxon>
        <taxon>Dikarya</taxon>
        <taxon>Basidiomycota</taxon>
        <taxon>Agaricomycotina</taxon>
        <taxon>Agaricomycetes</taxon>
        <taxon>Agaricomycetidae</taxon>
        <taxon>Atheliales</taxon>
        <taxon>Atheliaceae</taxon>
        <taxon>Athelia</taxon>
    </lineage>
</organism>
<feature type="compositionally biased region" description="Acidic residues" evidence="7">
    <location>
        <begin position="964"/>
        <end position="981"/>
    </location>
</feature>
<accession>A0A166LSH9</accession>
<evidence type="ECO:0000256" key="1">
    <source>
        <dbReference type="ARBA" id="ARBA00004123"/>
    </source>
</evidence>
<dbReference type="Proteomes" id="UP000076532">
    <property type="component" value="Unassembled WGS sequence"/>
</dbReference>
<dbReference type="PANTHER" id="PTHR10997:SF18">
    <property type="entry name" value="D-IMPORTIN 7_RANBP7"/>
    <property type="match status" value="1"/>
</dbReference>
<dbReference type="PROSITE" id="PS50166">
    <property type="entry name" value="IMPORTIN_B_NT"/>
    <property type="match status" value="1"/>
</dbReference>
<evidence type="ECO:0000256" key="4">
    <source>
        <dbReference type="ARBA" id="ARBA00022490"/>
    </source>
</evidence>
<feature type="region of interest" description="Disordered" evidence="7">
    <location>
        <begin position="953"/>
        <end position="984"/>
    </location>
</feature>
<dbReference type="OrthoDB" id="760868at2759"/>
<sequence length="1042" mass="116519">MDLQTLSNLFATTYNPDPNVRKAAELQIRKIGGQEGMIAALLQIIATDSVDLATRQSCAVYLKNRVSSSYFIAEGSVPRASQIPIAPSDREALKSNILHLLATSPSRSITGQLSATLKALVSNDFPDTWPGLLDTVKAMLQSGDIREVGAGCVATLEVVRAFRFRQKEDMMPQVVTELFPILVNIATNMVSTPPTAATEIPTMLHLILKAYKTSITLNLSKHQQSAESIVPWGRLFFQLVNLQLPKEVLPEDEDERERCEWWKAKKWAYATLGRLFHRFGNPSQLPSPLQDSYGAFAQHFVTTFAPEIFKVYIHQVELFVSGQVWLSKKCQYHIFSFFTECVKPKATWHMLKPHFETLVSTFVFPQMSFNPVKQELWETDPVDYVRVSVDEYENFASPVSAATTFLLALAGSRTKVAFMPIITFITSVLRSNAPPAQRFGALNMTAALGPFIMNHPQVKDEMEQFMMQHVYSEFTAPEPYLRAIACEVLGTVEKCQITWTNEENVNQQFRAAAACIDDPELPVRVQAVLALTELVTAHETVRAAVAPNVEKVIQDLLKLCDETDLDILNSSMETMVQHFQEEVLPVAAQLTGRLCESYMRLARDAASSDEVDPAANLEAAMESSPEEDKVYAAMGVAKTIGTIVSSVESAPEILAQVQEVIIPVIVFTLENKMIDLFDNMYDLIDNLTFKLQRIAPNMWPIFEITYKLFKADAVDFLEEMLPALDNFVSYGTDAFKSRPDYRDMVLDIFSTTMGSDQLGENDRVNGCKLAESILLNLRGHIDDKLQMIIVTALEHLPKADSTAFRLANLEVLINAVLYNPAAALHIMEMQQSGVSRVFFDKWFAAINDGKLPRVHDKRLSIVALCSLMEMAPSAIPDVLKDGWPGVVAGALKLFQELPKAVAAIEEAYAEEVDSDDFLVEDESKYLNMNEEEEDVWDEDSAYLEMLAKEGARLRQKSEKRTEGEDIDEDSDEDESDVEEELGYISPLDKVNPYVTFKQALTTFQMQNIPSYQAATTSLNVDQQTALMEVMRLAEQPEPAAAA</sequence>
<dbReference type="AlphaFoldDB" id="A0A166LSH9"/>
<dbReference type="InterPro" id="IPR011989">
    <property type="entry name" value="ARM-like"/>
</dbReference>
<evidence type="ECO:0000256" key="3">
    <source>
        <dbReference type="ARBA" id="ARBA00022448"/>
    </source>
</evidence>
<dbReference type="GO" id="GO:0006606">
    <property type="term" value="P:protein import into nucleus"/>
    <property type="evidence" value="ECO:0007669"/>
    <property type="project" value="TreeGrafter"/>
</dbReference>
<dbReference type="PANTHER" id="PTHR10997">
    <property type="entry name" value="IMPORTIN-7, 8, 11"/>
    <property type="match status" value="1"/>
</dbReference>
<dbReference type="Pfam" id="PF03810">
    <property type="entry name" value="IBN_N"/>
    <property type="match status" value="1"/>
</dbReference>
<evidence type="ECO:0000313" key="10">
    <source>
        <dbReference type="Proteomes" id="UP000076532"/>
    </source>
</evidence>
<dbReference type="Gene3D" id="1.25.10.10">
    <property type="entry name" value="Leucine-rich Repeat Variant"/>
    <property type="match status" value="1"/>
</dbReference>
<feature type="compositionally biased region" description="Basic and acidic residues" evidence="7">
    <location>
        <begin position="953"/>
        <end position="963"/>
    </location>
</feature>